<organism evidence="1 2">
    <name type="scientific">Phaedon cochleariae</name>
    <name type="common">Mustard beetle</name>
    <dbReference type="NCBI Taxonomy" id="80249"/>
    <lineage>
        <taxon>Eukaryota</taxon>
        <taxon>Metazoa</taxon>
        <taxon>Ecdysozoa</taxon>
        <taxon>Arthropoda</taxon>
        <taxon>Hexapoda</taxon>
        <taxon>Insecta</taxon>
        <taxon>Pterygota</taxon>
        <taxon>Neoptera</taxon>
        <taxon>Endopterygota</taxon>
        <taxon>Coleoptera</taxon>
        <taxon>Polyphaga</taxon>
        <taxon>Cucujiformia</taxon>
        <taxon>Chrysomeloidea</taxon>
        <taxon>Chrysomelidae</taxon>
        <taxon>Chrysomelinae</taxon>
        <taxon>Chrysomelini</taxon>
        <taxon>Phaedon</taxon>
    </lineage>
</organism>
<name>A0A9P0DVH8_PHACE</name>
<dbReference type="Gene3D" id="3.40.50.150">
    <property type="entry name" value="Vaccinia Virus protein VP39"/>
    <property type="match status" value="1"/>
</dbReference>
<protein>
    <recommendedName>
        <fullName evidence="3">Methyltransferase-like protein 22</fullName>
    </recommendedName>
</protein>
<dbReference type="InterPro" id="IPR019410">
    <property type="entry name" value="Methyltransf_16"/>
</dbReference>
<sequence>MENDDYEVSSEIFEEGNYVTSTSTEPKIHSSYVVSTFNFLRPQIEVFVDSDGDLNVPRRKSEPVSDSVEIEHMRNTVLKMVGLQIWRGAFLVADWLIANHHTIPKGSYILELGSGTGLTGIVASMFFPVICTDVDRGDILGLIRSNVKRNSNLCRHPVEVVELDFMTTDLPPEVERHLSEISVVIAADTVYDDSITEGFVKTVQCLLSRPPTRSVYIALEKRYVFTVADLESVAPCFEFFLECLGNLENVTCQELQLDFPKYFEYDRVKELVMWKVTSNFE</sequence>
<dbReference type="Pfam" id="PF10294">
    <property type="entry name" value="Methyltransf_16"/>
    <property type="match status" value="1"/>
</dbReference>
<evidence type="ECO:0008006" key="3">
    <source>
        <dbReference type="Google" id="ProtNLM"/>
    </source>
</evidence>
<dbReference type="PANTHER" id="PTHR23108">
    <property type="entry name" value="METHYLTRANSFERASE-RELATED"/>
    <property type="match status" value="1"/>
</dbReference>
<dbReference type="Proteomes" id="UP001153737">
    <property type="component" value="Chromosome 5"/>
</dbReference>
<dbReference type="GO" id="GO:0008276">
    <property type="term" value="F:protein methyltransferase activity"/>
    <property type="evidence" value="ECO:0007669"/>
    <property type="project" value="InterPro"/>
</dbReference>
<dbReference type="InterPro" id="IPR029063">
    <property type="entry name" value="SAM-dependent_MTases_sf"/>
</dbReference>
<dbReference type="AlphaFoldDB" id="A0A9P0DVH8"/>
<keyword evidence="2" id="KW-1185">Reference proteome</keyword>
<reference evidence="1" key="1">
    <citation type="submission" date="2022-01" db="EMBL/GenBank/DDBJ databases">
        <authorList>
            <person name="King R."/>
        </authorList>
    </citation>
    <scope>NUCLEOTIDE SEQUENCE</scope>
</reference>
<reference evidence="1" key="2">
    <citation type="submission" date="2022-10" db="EMBL/GenBank/DDBJ databases">
        <authorList>
            <consortium name="ENA_rothamsted_submissions"/>
            <consortium name="culmorum"/>
            <person name="King R."/>
        </authorList>
    </citation>
    <scope>NUCLEOTIDE SEQUENCE</scope>
</reference>
<dbReference type="EMBL" id="OU896711">
    <property type="protein sequence ID" value="CAH1169992.1"/>
    <property type="molecule type" value="Genomic_DNA"/>
</dbReference>
<evidence type="ECO:0000313" key="2">
    <source>
        <dbReference type="Proteomes" id="UP001153737"/>
    </source>
</evidence>
<evidence type="ECO:0000313" key="1">
    <source>
        <dbReference type="EMBL" id="CAH1169992.1"/>
    </source>
</evidence>
<accession>A0A9P0DVH8</accession>
<dbReference type="GO" id="GO:0005634">
    <property type="term" value="C:nucleus"/>
    <property type="evidence" value="ECO:0007669"/>
    <property type="project" value="TreeGrafter"/>
</dbReference>
<dbReference type="PANTHER" id="PTHR23108:SF0">
    <property type="entry name" value="METHYLTRANSFERASE-LIKE PROTEIN 22"/>
    <property type="match status" value="1"/>
</dbReference>
<proteinExistence type="predicted"/>
<dbReference type="SUPFAM" id="SSF53335">
    <property type="entry name" value="S-adenosyl-L-methionine-dependent methyltransferases"/>
    <property type="match status" value="1"/>
</dbReference>
<dbReference type="OrthoDB" id="46564at2759"/>
<gene>
    <name evidence="1" type="ORF">PHAECO_LOCUS8898</name>
</gene>
<dbReference type="InterPro" id="IPR038899">
    <property type="entry name" value="METTL22"/>
</dbReference>